<feature type="region of interest" description="Disordered" evidence="1">
    <location>
        <begin position="920"/>
        <end position="948"/>
    </location>
</feature>
<feature type="compositionally biased region" description="Basic and acidic residues" evidence="1">
    <location>
        <begin position="160"/>
        <end position="169"/>
    </location>
</feature>
<dbReference type="SUPFAM" id="SSF88723">
    <property type="entry name" value="PIN domain-like"/>
    <property type="match status" value="1"/>
</dbReference>
<dbReference type="GO" id="GO:0005697">
    <property type="term" value="C:telomerase holoenzyme complex"/>
    <property type="evidence" value="ECO:0007669"/>
    <property type="project" value="TreeGrafter"/>
</dbReference>
<dbReference type="PANTHER" id="PTHR15696">
    <property type="entry name" value="SMG-7 SUPPRESSOR WITH MORPHOLOGICAL EFFECT ON GENITALIA PROTEIN 7"/>
    <property type="match status" value="1"/>
</dbReference>
<dbReference type="InterPro" id="IPR029060">
    <property type="entry name" value="PIN-like_dom_sf"/>
</dbReference>
<dbReference type="EMBL" id="WIUZ02000001">
    <property type="protein sequence ID" value="KAF9792354.1"/>
    <property type="molecule type" value="Genomic_DNA"/>
</dbReference>
<dbReference type="Gene3D" id="3.40.50.1010">
    <property type="entry name" value="5'-nuclease"/>
    <property type="match status" value="1"/>
</dbReference>
<feature type="domain" description="PIN" evidence="2">
    <location>
        <begin position="998"/>
        <end position="1148"/>
    </location>
</feature>
<reference evidence="3" key="1">
    <citation type="journal article" date="2020" name="Nat. Commun.">
        <title>Large-scale genome sequencing of mycorrhizal fungi provides insights into the early evolution of symbiotic traits.</title>
        <authorList>
            <person name="Miyauchi S."/>
            <person name="Kiss E."/>
            <person name="Kuo A."/>
            <person name="Drula E."/>
            <person name="Kohler A."/>
            <person name="Sanchez-Garcia M."/>
            <person name="Morin E."/>
            <person name="Andreopoulos B."/>
            <person name="Barry K.W."/>
            <person name="Bonito G."/>
            <person name="Buee M."/>
            <person name="Carver A."/>
            <person name="Chen C."/>
            <person name="Cichocki N."/>
            <person name="Clum A."/>
            <person name="Culley D."/>
            <person name="Crous P.W."/>
            <person name="Fauchery L."/>
            <person name="Girlanda M."/>
            <person name="Hayes R.D."/>
            <person name="Keri Z."/>
            <person name="LaButti K."/>
            <person name="Lipzen A."/>
            <person name="Lombard V."/>
            <person name="Magnuson J."/>
            <person name="Maillard F."/>
            <person name="Murat C."/>
            <person name="Nolan M."/>
            <person name="Ohm R.A."/>
            <person name="Pangilinan J."/>
            <person name="Pereira M.F."/>
            <person name="Perotto S."/>
            <person name="Peter M."/>
            <person name="Pfister S."/>
            <person name="Riley R."/>
            <person name="Sitrit Y."/>
            <person name="Stielow J.B."/>
            <person name="Szollosi G."/>
            <person name="Zifcakova L."/>
            <person name="Stursova M."/>
            <person name="Spatafora J.W."/>
            <person name="Tedersoo L."/>
            <person name="Vaario L.M."/>
            <person name="Yamada A."/>
            <person name="Yan M."/>
            <person name="Wang P."/>
            <person name="Xu J."/>
            <person name="Bruns T."/>
            <person name="Baldrian P."/>
            <person name="Vilgalys R."/>
            <person name="Dunand C."/>
            <person name="Henrissat B."/>
            <person name="Grigoriev I.V."/>
            <person name="Hibbett D."/>
            <person name="Nagy L.G."/>
            <person name="Martin F.M."/>
        </authorList>
    </citation>
    <scope>NUCLEOTIDE SEQUENCE</scope>
    <source>
        <strain evidence="3">UH-Tt-Lm1</strain>
    </source>
</reference>
<evidence type="ECO:0000259" key="2">
    <source>
        <dbReference type="SMART" id="SM00670"/>
    </source>
</evidence>
<reference evidence="3" key="2">
    <citation type="submission" date="2020-11" db="EMBL/GenBank/DDBJ databases">
        <authorList>
            <consortium name="DOE Joint Genome Institute"/>
            <person name="Kuo A."/>
            <person name="Miyauchi S."/>
            <person name="Kiss E."/>
            <person name="Drula E."/>
            <person name="Kohler A."/>
            <person name="Sanchez-Garcia M."/>
            <person name="Andreopoulos B."/>
            <person name="Barry K.W."/>
            <person name="Bonito G."/>
            <person name="Buee M."/>
            <person name="Carver A."/>
            <person name="Chen C."/>
            <person name="Cichocki N."/>
            <person name="Clum A."/>
            <person name="Culley D."/>
            <person name="Crous P.W."/>
            <person name="Fauchery L."/>
            <person name="Girlanda M."/>
            <person name="Hayes R."/>
            <person name="Keri Z."/>
            <person name="Labutti K."/>
            <person name="Lipzen A."/>
            <person name="Lombard V."/>
            <person name="Magnuson J."/>
            <person name="Maillard F."/>
            <person name="Morin E."/>
            <person name="Murat C."/>
            <person name="Nolan M."/>
            <person name="Ohm R."/>
            <person name="Pangilinan J."/>
            <person name="Pereira M."/>
            <person name="Perotto S."/>
            <person name="Peter M."/>
            <person name="Riley R."/>
            <person name="Sitrit Y."/>
            <person name="Stielow B."/>
            <person name="Szollosi G."/>
            <person name="Zifcakova L."/>
            <person name="Stursova M."/>
            <person name="Spatafora J.W."/>
            <person name="Tedersoo L."/>
            <person name="Vaario L.-M."/>
            <person name="Yamada A."/>
            <person name="Yan M."/>
            <person name="Wang P."/>
            <person name="Xu J."/>
            <person name="Bruns T."/>
            <person name="Baldrian P."/>
            <person name="Vilgalys R."/>
            <person name="Henrissat B."/>
            <person name="Grigoriev I.V."/>
            <person name="Hibbett D."/>
            <person name="Nagy L.G."/>
            <person name="Martin F.M."/>
        </authorList>
    </citation>
    <scope>NUCLEOTIDE SEQUENCE</scope>
    <source>
        <strain evidence="3">UH-Tt-Lm1</strain>
    </source>
</reference>
<proteinExistence type="predicted"/>
<dbReference type="InterPro" id="IPR018834">
    <property type="entry name" value="DNA/RNA-bd_Est1-type"/>
</dbReference>
<dbReference type="GO" id="GO:0042162">
    <property type="term" value="F:telomeric DNA binding"/>
    <property type="evidence" value="ECO:0007669"/>
    <property type="project" value="TreeGrafter"/>
</dbReference>
<gene>
    <name evidence="3" type="ORF">BJ322DRAFT_1028682</name>
</gene>
<dbReference type="Pfam" id="PF13638">
    <property type="entry name" value="PIN_4"/>
    <property type="match status" value="1"/>
</dbReference>
<feature type="compositionally biased region" description="Polar residues" evidence="1">
    <location>
        <begin position="175"/>
        <end position="184"/>
    </location>
</feature>
<feature type="compositionally biased region" description="Acidic residues" evidence="1">
    <location>
        <begin position="922"/>
        <end position="945"/>
    </location>
</feature>
<feature type="region of interest" description="Disordered" evidence="1">
    <location>
        <begin position="1"/>
        <end position="202"/>
    </location>
</feature>
<feature type="compositionally biased region" description="Polar residues" evidence="1">
    <location>
        <begin position="218"/>
        <end position="227"/>
    </location>
</feature>
<organism evidence="3 4">
    <name type="scientific">Thelephora terrestris</name>
    <dbReference type="NCBI Taxonomy" id="56493"/>
    <lineage>
        <taxon>Eukaryota</taxon>
        <taxon>Fungi</taxon>
        <taxon>Dikarya</taxon>
        <taxon>Basidiomycota</taxon>
        <taxon>Agaricomycotina</taxon>
        <taxon>Agaricomycetes</taxon>
        <taxon>Thelephorales</taxon>
        <taxon>Thelephoraceae</taxon>
        <taxon>Thelephora</taxon>
    </lineage>
</organism>
<feature type="region of interest" description="Disordered" evidence="1">
    <location>
        <begin position="965"/>
        <end position="990"/>
    </location>
</feature>
<dbReference type="InterPro" id="IPR045153">
    <property type="entry name" value="Est1/Ebs1-like"/>
</dbReference>
<dbReference type="AlphaFoldDB" id="A0A9P6HPE7"/>
<dbReference type="OrthoDB" id="2017974at2759"/>
<evidence type="ECO:0000313" key="4">
    <source>
        <dbReference type="Proteomes" id="UP000736335"/>
    </source>
</evidence>
<comment type="caution">
    <text evidence="3">The sequence shown here is derived from an EMBL/GenBank/DDBJ whole genome shotgun (WGS) entry which is preliminary data.</text>
</comment>
<dbReference type="GO" id="GO:0000184">
    <property type="term" value="P:nuclear-transcribed mRNA catabolic process, nonsense-mediated decay"/>
    <property type="evidence" value="ECO:0007669"/>
    <property type="project" value="TreeGrafter"/>
</dbReference>
<dbReference type="SMART" id="SM00670">
    <property type="entry name" value="PINc"/>
    <property type="match status" value="1"/>
</dbReference>
<dbReference type="Proteomes" id="UP000736335">
    <property type="component" value="Unassembled WGS sequence"/>
</dbReference>
<feature type="compositionally biased region" description="Basic and acidic residues" evidence="1">
    <location>
        <begin position="641"/>
        <end position="654"/>
    </location>
</feature>
<feature type="region of interest" description="Disordered" evidence="1">
    <location>
        <begin position="218"/>
        <end position="238"/>
    </location>
</feature>
<feature type="compositionally biased region" description="Polar residues" evidence="1">
    <location>
        <begin position="145"/>
        <end position="159"/>
    </location>
</feature>
<dbReference type="PANTHER" id="PTHR15696:SF0">
    <property type="entry name" value="TELOMERASE-BINDING PROTEIN EST1A"/>
    <property type="match status" value="1"/>
</dbReference>
<evidence type="ECO:0000256" key="1">
    <source>
        <dbReference type="SAM" id="MobiDB-lite"/>
    </source>
</evidence>
<dbReference type="SUPFAM" id="SSF48452">
    <property type="entry name" value="TPR-like"/>
    <property type="match status" value="1"/>
</dbReference>
<dbReference type="InterPro" id="IPR011990">
    <property type="entry name" value="TPR-like_helical_dom_sf"/>
</dbReference>
<accession>A0A9P6HPE7</accession>
<evidence type="ECO:0000313" key="3">
    <source>
        <dbReference type="EMBL" id="KAF9792354.1"/>
    </source>
</evidence>
<sequence length="1171" mass="131980">MPNLSSARPSRKGKEREQTRDPVPTDLAEKFIAHQRRTAASTKPRDRSERTIVPTLPATSVSPRRLPATPTPGPTASNHTQDADPEEFSRRLKISASPHPSPRPHQKLYNPNTDTIPMRHHQDSEVLVERSQPHPPPRPAILSRAQPQSPQRENAQQRQLFDHRKDDPVRFSNLARPTNGTSQIPKPPTPSPRSSEDYVSASSTSSYAQSSLSSNFTLSTDGSSASSALFDGKPRSETTGTVLSAQLKRLYREISILEAKVSRDDGEEALDEPRVMLKGKEKKDDDTERDRWKRVLEDHKNLADMIHNLLRLTLAHNVPVSLRAVPEKYNLIMRLWLNGFHRPLENLRRCAFNENNSIIALEHLQDFIYYAYTFYSCLFEEENLHVYRSSWVESLGDLARYRMAVSELVTTKSSRSTSLTLSAVSQVPDFSDDVSMSIGADDTKASQISDNPVLPKGNSPSVGVEAARAMELLPEREKWRNIAREWYSNGLIEYPGTGRLHHHMGFLCKEFGEGEELRGLYHFIKSMTTLQPFTTARESILALWSPSAQLRRSSPEAHVSDLFILLHGMLFTNIQLDDFQSTLSRLLERLQIEEVEERDWMMMAVVNIGSILEYGRPTAVLKQISGIVPAIPPLPKSRISSKKEERRDSDRMDIDAEEEDVKTLTADGGALSPVVAKADADLSGYLPAHLRLSLQLTFSMLSRALSRPMRKIPFQKDTLNPYITIILTFVSTVVKNDHWSIFERVIPWSDLAVFLSSIPRSTIKLSDEAAGSREPSIITAGCAPLPEDACLRGMAWGGRKIYERGFWNRVGGGRINETAVLDMKEGEEVSDGIIEDDYDDDDGKGTSHYISDQDNRWIRVLRSGTRITKYVDGFVCTQQPNGKRLWSVEGRLADKVESWKEQRRREREEEDMRRIRHRWDDSMDVDDGPVEDASEESDVENENDSEEVRALKERRRYLRNILQSANDKPRTALQPPRRAPRTKESTPKSKNLIVPGHTVLVIDTNILLSSLSKFASLVESLCWTVIVPLPVIMELDGLATSDSPQLAEASKAALSFVSSNLKTLSTSLKIQTSRGNYLSSLNVRTEQVDFGDRDSWERNMDDLILRAAIWHDEHWFDRSGLLKPSGATYDLKNAAKVVLLSLDRNLRLKARSRQLAAASQSDLAALLATVP</sequence>
<name>A0A9P6HPE7_9AGAM</name>
<dbReference type="GO" id="GO:0004540">
    <property type="term" value="F:RNA nuclease activity"/>
    <property type="evidence" value="ECO:0007669"/>
    <property type="project" value="UniProtKB-ARBA"/>
</dbReference>
<dbReference type="Gene3D" id="1.25.40.10">
    <property type="entry name" value="Tetratricopeptide repeat domain"/>
    <property type="match status" value="1"/>
</dbReference>
<dbReference type="InterPro" id="IPR002716">
    <property type="entry name" value="PIN_dom"/>
</dbReference>
<feature type="region of interest" description="Disordered" evidence="1">
    <location>
        <begin position="636"/>
        <end position="656"/>
    </location>
</feature>
<feature type="compositionally biased region" description="Basic and acidic residues" evidence="1">
    <location>
        <begin position="120"/>
        <end position="132"/>
    </location>
</feature>
<protein>
    <recommendedName>
        <fullName evidence="2">PIN domain-containing protein</fullName>
    </recommendedName>
</protein>
<dbReference type="GO" id="GO:0070034">
    <property type="term" value="F:telomerase RNA binding"/>
    <property type="evidence" value="ECO:0007669"/>
    <property type="project" value="TreeGrafter"/>
</dbReference>
<keyword evidence="4" id="KW-1185">Reference proteome</keyword>
<dbReference type="Pfam" id="PF10373">
    <property type="entry name" value="EST1_DNA_bind"/>
    <property type="match status" value="1"/>
</dbReference>
<dbReference type="CDD" id="cd09880">
    <property type="entry name" value="PIN_Smg5-6-like"/>
    <property type="match status" value="1"/>
</dbReference>